<comment type="subcellular location">
    <subcellularLocation>
        <location evidence="1">Membrane</location>
        <topology evidence="1">Lipid-anchor</topology>
    </subcellularLocation>
</comment>
<evidence type="ECO:0000256" key="6">
    <source>
        <dbReference type="SAM" id="MobiDB-lite"/>
    </source>
</evidence>
<feature type="region of interest" description="Disordered" evidence="6">
    <location>
        <begin position="1174"/>
        <end position="1245"/>
    </location>
</feature>
<feature type="compositionally biased region" description="Acidic residues" evidence="6">
    <location>
        <begin position="893"/>
        <end position="907"/>
    </location>
</feature>
<dbReference type="PANTHER" id="PTHR23209:SF4">
    <property type="entry name" value="A-KINASE ANCHOR PROTEIN 12"/>
    <property type="match status" value="1"/>
</dbReference>
<feature type="region of interest" description="Disordered" evidence="6">
    <location>
        <begin position="583"/>
        <end position="907"/>
    </location>
</feature>
<keyword evidence="8" id="KW-1185">Reference proteome</keyword>
<feature type="compositionally biased region" description="Polar residues" evidence="6">
    <location>
        <begin position="537"/>
        <end position="548"/>
    </location>
</feature>
<keyword evidence="2" id="KW-0597">Phosphoprotein</keyword>
<dbReference type="PANTHER" id="PTHR23209">
    <property type="entry name" value="A-KINASE ANCHOR PROTEIN 12"/>
    <property type="match status" value="1"/>
</dbReference>
<feature type="region of interest" description="Disordered" evidence="6">
    <location>
        <begin position="1"/>
        <end position="42"/>
    </location>
</feature>
<feature type="compositionally biased region" description="Basic and acidic residues" evidence="6">
    <location>
        <begin position="495"/>
        <end position="507"/>
    </location>
</feature>
<evidence type="ECO:0000256" key="2">
    <source>
        <dbReference type="ARBA" id="ARBA00022553"/>
    </source>
</evidence>
<reference evidence="9" key="1">
    <citation type="submission" date="2025-08" db="UniProtKB">
        <authorList>
            <consortium name="RefSeq"/>
        </authorList>
    </citation>
    <scope>IDENTIFICATION</scope>
</reference>
<feature type="region of interest" description="Disordered" evidence="6">
    <location>
        <begin position="995"/>
        <end position="1015"/>
    </location>
</feature>
<dbReference type="Proteomes" id="UP000694871">
    <property type="component" value="Unplaced"/>
</dbReference>
<feature type="compositionally biased region" description="Basic and acidic residues" evidence="6">
    <location>
        <begin position="346"/>
        <end position="370"/>
    </location>
</feature>
<accession>A0ABM1L6Q8</accession>
<evidence type="ECO:0000256" key="1">
    <source>
        <dbReference type="ARBA" id="ARBA00004635"/>
    </source>
</evidence>
<dbReference type="PROSITE" id="PS51893">
    <property type="entry name" value="AKAP_CAM_BD"/>
    <property type="match status" value="3"/>
</dbReference>
<keyword evidence="5" id="KW-0449">Lipoprotein</keyword>
<feature type="compositionally biased region" description="Basic and acidic residues" evidence="6">
    <location>
        <begin position="70"/>
        <end position="82"/>
    </location>
</feature>
<dbReference type="RefSeq" id="XP_015281645.1">
    <property type="nucleotide sequence ID" value="XM_015426159.1"/>
</dbReference>
<keyword evidence="3" id="KW-0112">Calmodulin-binding</keyword>
<feature type="region of interest" description="Disordered" evidence="6">
    <location>
        <begin position="2267"/>
        <end position="2299"/>
    </location>
</feature>
<feature type="compositionally biased region" description="Basic and acidic residues" evidence="6">
    <location>
        <begin position="882"/>
        <end position="891"/>
    </location>
</feature>
<feature type="compositionally biased region" description="Basic and acidic residues" evidence="6">
    <location>
        <begin position="855"/>
        <end position="866"/>
    </location>
</feature>
<evidence type="ECO:0000256" key="4">
    <source>
        <dbReference type="ARBA" id="ARBA00023136"/>
    </source>
</evidence>
<feature type="region of interest" description="Disordered" evidence="6">
    <location>
        <begin position="211"/>
        <end position="274"/>
    </location>
</feature>
<proteinExistence type="predicted"/>
<protein>
    <submittedName>
        <fullName evidence="9">A-kinase anchor protein 12</fullName>
    </submittedName>
</protein>
<feature type="compositionally biased region" description="Polar residues" evidence="6">
    <location>
        <begin position="265"/>
        <end position="274"/>
    </location>
</feature>
<keyword evidence="4" id="KW-0472">Membrane</keyword>
<name>A0ABM1L6Q8_GEKJA</name>
<evidence type="ECO:0000313" key="8">
    <source>
        <dbReference type="Proteomes" id="UP000694871"/>
    </source>
</evidence>
<feature type="compositionally biased region" description="Basic and acidic residues" evidence="6">
    <location>
        <begin position="295"/>
        <end position="335"/>
    </location>
</feature>
<evidence type="ECO:0000256" key="3">
    <source>
        <dbReference type="ARBA" id="ARBA00022860"/>
    </source>
</evidence>
<feature type="compositionally biased region" description="Basic and acidic residues" evidence="6">
    <location>
        <begin position="1226"/>
        <end position="1241"/>
    </location>
</feature>
<dbReference type="InterPro" id="IPR028540">
    <property type="entry name" value="AKAP12"/>
</dbReference>
<feature type="compositionally biased region" description="Low complexity" evidence="6">
    <location>
        <begin position="27"/>
        <end position="39"/>
    </location>
</feature>
<feature type="compositionally biased region" description="Basic and acidic residues" evidence="6">
    <location>
        <begin position="1195"/>
        <end position="1215"/>
    </location>
</feature>
<feature type="region of interest" description="Disordered" evidence="6">
    <location>
        <begin position="495"/>
        <end position="558"/>
    </location>
</feature>
<feature type="compositionally biased region" description="Polar residues" evidence="6">
    <location>
        <begin position="606"/>
        <end position="616"/>
    </location>
</feature>
<evidence type="ECO:0000256" key="5">
    <source>
        <dbReference type="ARBA" id="ARBA00023288"/>
    </source>
</evidence>
<organism evidence="8 9">
    <name type="scientific">Gekko japonicus</name>
    <name type="common">Schlegel's Japanese gecko</name>
    <dbReference type="NCBI Taxonomy" id="146911"/>
    <lineage>
        <taxon>Eukaryota</taxon>
        <taxon>Metazoa</taxon>
        <taxon>Chordata</taxon>
        <taxon>Craniata</taxon>
        <taxon>Vertebrata</taxon>
        <taxon>Euteleostomi</taxon>
        <taxon>Lepidosauria</taxon>
        <taxon>Squamata</taxon>
        <taxon>Bifurcata</taxon>
        <taxon>Gekkota</taxon>
        <taxon>Gekkonidae</taxon>
        <taxon>Gekkoninae</taxon>
        <taxon>Gekko</taxon>
    </lineage>
</organism>
<evidence type="ECO:0000313" key="9">
    <source>
        <dbReference type="RefSeq" id="XP_015281645.1"/>
    </source>
</evidence>
<feature type="compositionally biased region" description="Polar residues" evidence="6">
    <location>
        <begin position="788"/>
        <end position="823"/>
    </location>
</feature>
<feature type="compositionally biased region" description="Basic and acidic residues" evidence="6">
    <location>
        <begin position="717"/>
        <end position="738"/>
    </location>
</feature>
<gene>
    <name evidence="9" type="primary">AKAP12</name>
</gene>
<feature type="compositionally biased region" description="Low complexity" evidence="6">
    <location>
        <begin position="700"/>
        <end position="709"/>
    </location>
</feature>
<feature type="domain" description="A kinase-anchoring proteins AKAP-5 and AKAP-12 calmodulin (CaM)-binding" evidence="7">
    <location>
        <begin position="864"/>
        <end position="884"/>
    </location>
</feature>
<feature type="compositionally biased region" description="Basic and acidic residues" evidence="6">
    <location>
        <begin position="97"/>
        <end position="129"/>
    </location>
</feature>
<dbReference type="Pfam" id="PF03832">
    <property type="entry name" value="WSK"/>
    <property type="match status" value="3"/>
</dbReference>
<feature type="region of interest" description="Disordered" evidence="6">
    <location>
        <begin position="293"/>
        <end position="379"/>
    </location>
</feature>
<feature type="region of interest" description="Disordered" evidence="6">
    <location>
        <begin position="64"/>
        <end position="152"/>
    </location>
</feature>
<feature type="compositionally biased region" description="Basic and acidic residues" evidence="6">
    <location>
        <begin position="995"/>
        <end position="1006"/>
    </location>
</feature>
<dbReference type="InterPro" id="IPR001573">
    <property type="entry name" value="AKAP_WSK"/>
</dbReference>
<feature type="domain" description="A kinase-anchoring proteins AKAP-5 and AKAP-12 calmodulin (CaM)-binding" evidence="7">
    <location>
        <begin position="819"/>
        <end position="839"/>
    </location>
</feature>
<feature type="compositionally biased region" description="Basic and acidic residues" evidence="6">
    <location>
        <begin position="229"/>
        <end position="261"/>
    </location>
</feature>
<sequence length="2312" mass="256060">MGAGSSVEARSPQDPATAAGESQPSSPEAETPTAALAEPEQLEEPAKLLQKNGQISSINGMAEEQLELNLKPEELNGQKTEEVVTDVGQSDTPNVILKEESAENMETKSPESDKTKVDDDPKESPDADKQLPTPEEKAEEQELPGESPSNDVGFKKVFKFVGFKFTVRKDKTEKSEPVQLLNVKADDTEVAADGAGDCKEVKMEMVQEAIQSEVSHPVEKTEQQTQTEQVKEEAYSEKIKESPVEPTEASKEAEVKSDGSKLVESPTSPLANETASPLRKFFTWAGFRKKTSFRKPKEDDQIVEREKQDQDKEMAEENAIKEELEIEKVVPDKNGPEISVEPTDETMTKVREESEEVKMRDVSTETHQEEPLTLPSEEYVKSVNKESEICLTEKIGLASKEKSETIQECLPSLEQSTLALPAKKHAAPLAKELPEEKLDKCEPISPLAMEKTEEHFEILEDKPEPKAPLATESFDEIPTEFNNDVSTIVKKEEVKTNEKEELTHEQLVETDAQLQTGQPADEQLKAKEILPVAMNEQIKQTEPSSGDVATSKPPEGITNEVELLSSQERAKIQGSPLKKLFTSSSLKKLSGKKHKVKRDDTKSGESVEQTQLSDSAESPEEQKGESSASSPEETVELSYVEKVIDVAQVTESEEGAASDMEKKRESVTPWASFKKMVTPKKRVRRLSESDKEEELEKAKSAALASTESAPCEEQEDNKENGEEQKLEKSTDEPKRKVDTSVSWEALICVGSSKKRARKLSGSDEDVGQRLAQEGQKTYESGMHKETAQDMTFTSSQESDQGQGNSSPEQAGSPSESEGVSTWESFKRLVTPRRKSKTKLEDRTEEPVTVPSSEHSASDGDSGKEESWVSFKKLMPGRRKKKSDGIPEHAPVEEVGEEITENNEEDYDVPAVVPLSEYEAAEQEKFEAQKAKEDDVTKKKILDERTEESKDALVDEQSSEGLVHAVTVTVVEGERAVTSIEERSPSWISAAVTESIEHADKDNEKQTEQISETGIGEEIAVVTKHMPEIRKDISGDTIISELELTPEAITAQEEASGVEEVTEASCAEETTEMVSAVSRLSESPDTTEVATPVQEVGGQQNLEELNKQTQEVLQEVAEKVKLSDDAQLISQKVSEIDIQSISVEKSRQEITILFPEVKLADLPLKIEDPKKISIQTNEGTEGDHSQGEVKGSGLKEVLEKTKDSCAEGKERAKESINLDSADESETEQERHEEITKEQTTEEKSEEEDFVFVTVTAGEEPEVKVGETIQKQQHISLEAVEKEKYGTIDAVEEITVNLEETAQGEVTEDGVTEVDESMKRLDEEETEFSQNLMQIVLPSLESENAETRPAQVKKALIQNYVKDTKWFIKSRNKKEPVPEVPIQSQAIDVPVRIVVNEMNALDIAKDVTIGLETKSTEKVATEAYLENKDTEAFLYNMQPETPVQKMEPDIHLQKAEIEIPVENVKPKPHLLDTETQIPVDTVETGISIRKMEVEVHQQNSEIEALIQKVVTEHHKEVDKEPSLLNVEAEVLAEKTEVIVMKFSPEMAKPEIPTEKATVLTETDAEVLAEKAGGKVHVEASAEKLDVEVGAPAEKADVKVDVDTSVAKVVEEASVEKEVTEFHAEEVEAEVVKEVEMKVPAEKVDMKNLTEDRKRESPPETIEVLTEEAKVGIPSEMVDAVVHTRTLVEAPAEQSELVQEEAAAKPAEQKENLQSLEAEVNFQSEIEDTMNSMISVEVPVCADLGDIRKVPVQREMQDVASSSQVEYLDSLGTEGPFEVKDAGLAPKTNELGDVTLVLESKCTEEIVTEIPVQKEKNIPFMESAASEVLVQSEKEDALSLKPNFAEAELTENAVENEATVDFVENELGNTELAIKSKHTEAAVTGAAARTKVEGDTLFSDSRFTERISESCQKGQVLSEKAVTVENDKSAENAELPPSGDVLYAAPMQQHPKQQEVATTDIPEMQSYEAYKSSLPVTAAAIEEQVIEESVIVTETSTETLQSFLEEPKEKAFKIVQQVTFAHSGLGAPGPDTEVMWTEKTESASEKPILPADYLIQPHVFDSIPKMKSELSQETERQIQSPERHPSLTHIEFQKDGVEPVTIESQSSKIVLKIIQNAVDKLVEKTEETVYVSSQVCENKSEIQESLHTDQQLLSENIERQEILIKEEVPRRAEADLEVVKHVSQSDEHLGTVTKLVEVGKDITEEPGLQKENGETKFESEMDCAIPKETEKVTLDGAAAGDLPKESRDIDQPKLKTVEAGQTVQMQEHFIEQQTQAKRKEDQSMGLGETHTEEDVNNQDYTSCETLQLKPELTEC</sequence>
<feature type="compositionally biased region" description="Basic and acidic residues" evidence="6">
    <location>
        <begin position="685"/>
        <end position="699"/>
    </location>
</feature>
<evidence type="ECO:0000259" key="7">
    <source>
        <dbReference type="PROSITE" id="PS51893"/>
    </source>
</evidence>
<dbReference type="GeneID" id="107123004"/>
<feature type="domain" description="A kinase-anchoring proteins AKAP-5 and AKAP-12 calmodulin (CaM)-binding" evidence="7">
    <location>
        <begin position="667"/>
        <end position="687"/>
    </location>
</feature>